<keyword evidence="3 6" id="KW-0238">DNA-binding</keyword>
<dbReference type="PANTHER" id="PTHR45881:SF5">
    <property type="entry name" value="FORK-HEAD DOMAIN-CONTAINING PROTEIN"/>
    <property type="match status" value="1"/>
</dbReference>
<name>A0ABQ0CLJ9_9HYPO</name>
<dbReference type="InterPro" id="IPR030456">
    <property type="entry name" value="TF_fork_head_CS_2"/>
</dbReference>
<evidence type="ECO:0000256" key="5">
    <source>
        <dbReference type="ARBA" id="ARBA00023242"/>
    </source>
</evidence>
<evidence type="ECO:0000259" key="8">
    <source>
        <dbReference type="PROSITE" id="PS50039"/>
    </source>
</evidence>
<evidence type="ECO:0000256" key="7">
    <source>
        <dbReference type="SAM" id="MobiDB-lite"/>
    </source>
</evidence>
<evidence type="ECO:0000256" key="6">
    <source>
        <dbReference type="PROSITE-ProRule" id="PRU00089"/>
    </source>
</evidence>
<organism evidence="9 10">
    <name type="scientific">Epichloe bromicola</name>
    <dbReference type="NCBI Taxonomy" id="79588"/>
    <lineage>
        <taxon>Eukaryota</taxon>
        <taxon>Fungi</taxon>
        <taxon>Dikarya</taxon>
        <taxon>Ascomycota</taxon>
        <taxon>Pezizomycotina</taxon>
        <taxon>Sordariomycetes</taxon>
        <taxon>Hypocreomycetidae</taxon>
        <taxon>Hypocreales</taxon>
        <taxon>Clavicipitaceae</taxon>
        <taxon>Epichloe</taxon>
    </lineage>
</organism>
<evidence type="ECO:0000256" key="3">
    <source>
        <dbReference type="ARBA" id="ARBA00023125"/>
    </source>
</evidence>
<gene>
    <name evidence="9" type="primary">g2696</name>
    <name evidence="9" type="ORF">EsDP_00002696</name>
</gene>
<sequence>MSEFASTRGVYKPISAFQELAYEPESRLPPRPLDNTLPCSYNTVPASSSSSSHDTCSMMTFSSHSSDAGQDVWPSPPLAPGDLELNYCLQDSSNPNPLGGLKSECTYTPASPSGWYAAAPAACSATARYNAEKSSFCQPLFDSCTPTSPGELGWDSTNGFFLSLGGEKGIATDYIWGIDVISPLNTLEASPIAWSDSVVDSPPSAGTPKDVAPTQLVEARSVPSSMSTSASTSASPPPESNADSSEPADCEKADEPYAKLIYKAIMSRSDHSMTLQEIYQWFRDNTNKAVIETRGWQNSIRHNLSMNAAFRKKEKPLCKAAKPASSSEDSKRVNEWVLEDWAICNGVQSTTRYRKSNYARRPASGRAAAATTNPWAPEHSAKRALSGRKGGCATRASRRRMRNYGQGTPPDTTPQPSLDFRRAYSPLPPSADVYGYDYSAAHIETMHYLALRQAYQEGLAGSCGDEATLGSRNFELPGSNFPQPATNNSNLLRAHDTVGTYHQIAPRDLDFRPDEGRKLCVNKYRAPLACTSSSPSPSTSRPFELPRDGSHVWWHNSQYL</sequence>
<dbReference type="InterPro" id="IPR036388">
    <property type="entry name" value="WH-like_DNA-bd_sf"/>
</dbReference>
<dbReference type="PROSITE" id="PS00658">
    <property type="entry name" value="FORK_HEAD_2"/>
    <property type="match status" value="1"/>
</dbReference>
<evidence type="ECO:0000313" key="9">
    <source>
        <dbReference type="EMBL" id="GAB0134319.1"/>
    </source>
</evidence>
<feature type="region of interest" description="Disordered" evidence="7">
    <location>
        <begin position="219"/>
        <end position="250"/>
    </location>
</feature>
<dbReference type="InterPro" id="IPR001766">
    <property type="entry name" value="Fork_head_dom"/>
</dbReference>
<feature type="DNA-binding region" description="Fork-head" evidence="6">
    <location>
        <begin position="252"/>
        <end position="363"/>
    </location>
</feature>
<protein>
    <recommendedName>
        <fullName evidence="8">Fork-head domain-containing protein</fullName>
    </recommendedName>
</protein>
<dbReference type="Proteomes" id="UP001562357">
    <property type="component" value="Unassembled WGS sequence"/>
</dbReference>
<dbReference type="PROSITE" id="PS50039">
    <property type="entry name" value="FORK_HEAD_3"/>
    <property type="match status" value="1"/>
</dbReference>
<reference evidence="10" key="1">
    <citation type="submission" date="2024-06" db="EMBL/GenBank/DDBJ databases">
        <title>Draft Genome Sequences of Epichloe bromicola Strains Isolated from Elymus ciliaris.</title>
        <authorList>
            <consortium name="Epichloe bromicola genome sequencing consortium"/>
            <person name="Miura A."/>
            <person name="Imano S."/>
            <person name="Ashida A."/>
            <person name="Sato I."/>
            <person name="Chiba S."/>
            <person name="Tanaka A."/>
            <person name="Camagna M."/>
            <person name="Takemoto D."/>
        </authorList>
    </citation>
    <scope>NUCLEOTIDE SEQUENCE [LARGE SCALE GENOMIC DNA]</scope>
    <source>
        <strain evidence="10">DP</strain>
    </source>
</reference>
<comment type="caution">
    <text evidence="9">The sequence shown here is derived from an EMBL/GenBank/DDBJ whole genome shotgun (WGS) entry which is preliminary data.</text>
</comment>
<feature type="compositionally biased region" description="Low complexity" evidence="7">
    <location>
        <begin position="221"/>
        <end position="234"/>
    </location>
</feature>
<comment type="subcellular location">
    <subcellularLocation>
        <location evidence="1 6">Nucleus</location>
    </subcellularLocation>
</comment>
<dbReference type="Pfam" id="PF00250">
    <property type="entry name" value="Forkhead"/>
    <property type="match status" value="1"/>
</dbReference>
<dbReference type="PRINTS" id="PR00053">
    <property type="entry name" value="FORKHEAD"/>
</dbReference>
<dbReference type="SMART" id="SM00339">
    <property type="entry name" value="FH"/>
    <property type="match status" value="1"/>
</dbReference>
<dbReference type="Gene3D" id="1.10.10.10">
    <property type="entry name" value="Winged helix-like DNA-binding domain superfamily/Winged helix DNA-binding domain"/>
    <property type="match status" value="1"/>
</dbReference>
<accession>A0ABQ0CLJ9</accession>
<keyword evidence="2" id="KW-0805">Transcription regulation</keyword>
<dbReference type="InterPro" id="IPR036390">
    <property type="entry name" value="WH_DNA-bd_sf"/>
</dbReference>
<feature type="region of interest" description="Disordered" evidence="7">
    <location>
        <begin position="363"/>
        <end position="418"/>
    </location>
</feature>
<proteinExistence type="predicted"/>
<evidence type="ECO:0000256" key="4">
    <source>
        <dbReference type="ARBA" id="ARBA00023163"/>
    </source>
</evidence>
<dbReference type="PANTHER" id="PTHR45881">
    <property type="entry name" value="CHECKPOINT SUPPRESSOR 1-LIKE, ISOFORM A-RELATED"/>
    <property type="match status" value="1"/>
</dbReference>
<keyword evidence="10" id="KW-1185">Reference proteome</keyword>
<feature type="domain" description="Fork-head" evidence="8">
    <location>
        <begin position="252"/>
        <end position="363"/>
    </location>
</feature>
<feature type="compositionally biased region" description="Low complexity" evidence="7">
    <location>
        <begin position="405"/>
        <end position="416"/>
    </location>
</feature>
<keyword evidence="5 6" id="KW-0539">Nucleus</keyword>
<evidence type="ECO:0000256" key="1">
    <source>
        <dbReference type="ARBA" id="ARBA00004123"/>
    </source>
</evidence>
<dbReference type="SUPFAM" id="SSF46785">
    <property type="entry name" value="Winged helix' DNA-binding domain"/>
    <property type="match status" value="1"/>
</dbReference>
<evidence type="ECO:0000256" key="2">
    <source>
        <dbReference type="ARBA" id="ARBA00023015"/>
    </source>
</evidence>
<keyword evidence="4" id="KW-0804">Transcription</keyword>
<evidence type="ECO:0000313" key="10">
    <source>
        <dbReference type="Proteomes" id="UP001562357"/>
    </source>
</evidence>
<dbReference type="EMBL" id="BAAFGZ010000075">
    <property type="protein sequence ID" value="GAB0134319.1"/>
    <property type="molecule type" value="Genomic_DNA"/>
</dbReference>